<evidence type="ECO:0000313" key="19">
    <source>
        <dbReference type="Proteomes" id="UP000070069"/>
    </source>
</evidence>
<dbReference type="InterPro" id="IPR018164">
    <property type="entry name" value="Ala-tRNA-synth_IIc_N"/>
</dbReference>
<evidence type="ECO:0000256" key="14">
    <source>
        <dbReference type="HAMAP-Rule" id="MF_00036"/>
    </source>
</evidence>
<comment type="similarity">
    <text evidence="1 14">Belongs to the class-II aminoacyl-tRNA synthetase family.</text>
</comment>
<evidence type="ECO:0000256" key="13">
    <source>
        <dbReference type="ARBA" id="ARBA00048300"/>
    </source>
</evidence>
<dbReference type="Gene3D" id="3.30.980.10">
    <property type="entry name" value="Threonyl-trna Synthetase, Chain A, domain 2"/>
    <property type="match status" value="1"/>
</dbReference>
<keyword evidence="8 14" id="KW-0067">ATP-binding</keyword>
<dbReference type="SUPFAM" id="SSF55681">
    <property type="entry name" value="Class II aaRS and biotin synthetases"/>
    <property type="match status" value="1"/>
</dbReference>
<keyword evidence="3 14" id="KW-0820">tRNA-binding</keyword>
<dbReference type="SUPFAM" id="SSF50447">
    <property type="entry name" value="Translation proteins"/>
    <property type="match status" value="1"/>
</dbReference>
<comment type="caution">
    <text evidence="17">The sequence shown here is derived from an EMBL/GenBank/DDBJ whole genome shotgun (WGS) entry which is preliminary data.</text>
</comment>
<dbReference type="Gene3D" id="3.10.310.40">
    <property type="match status" value="1"/>
</dbReference>
<evidence type="ECO:0000256" key="5">
    <source>
        <dbReference type="ARBA" id="ARBA00022723"/>
    </source>
</evidence>
<dbReference type="InterPro" id="IPR050058">
    <property type="entry name" value="Ala-tRNA_ligase"/>
</dbReference>
<dbReference type="EMBL" id="LTBM01000002">
    <property type="protein sequence ID" value="KXT29323.1"/>
    <property type="molecule type" value="Genomic_DNA"/>
</dbReference>
<dbReference type="GO" id="GO:0006419">
    <property type="term" value="P:alanyl-tRNA aminoacylation"/>
    <property type="evidence" value="ECO:0007669"/>
    <property type="project" value="UniProtKB-UniRule"/>
</dbReference>
<organism evidence="17 19">
    <name type="scientific">Candidatus Phytoplasma oryzae</name>
    <dbReference type="NCBI Taxonomy" id="203274"/>
    <lineage>
        <taxon>Bacteria</taxon>
        <taxon>Bacillati</taxon>
        <taxon>Mycoplasmatota</taxon>
        <taxon>Mollicutes</taxon>
        <taxon>Acholeplasmatales</taxon>
        <taxon>Acholeplasmataceae</taxon>
        <taxon>Candidatus Phytoplasma</taxon>
        <taxon>16SrXI (Rice yellow dwarf group)</taxon>
    </lineage>
</organism>
<evidence type="ECO:0000259" key="16">
    <source>
        <dbReference type="PROSITE" id="PS50860"/>
    </source>
</evidence>
<dbReference type="SUPFAM" id="SSF55186">
    <property type="entry name" value="ThrRS/AlaRS common domain"/>
    <property type="match status" value="1"/>
</dbReference>
<evidence type="ECO:0000256" key="2">
    <source>
        <dbReference type="ARBA" id="ARBA00022490"/>
    </source>
</evidence>
<keyword evidence="4 14" id="KW-0436">Ligase</keyword>
<keyword evidence="7 14" id="KW-0862">Zinc</keyword>
<feature type="binding site" evidence="14">
    <location>
        <position position="545"/>
    </location>
    <ligand>
        <name>Zn(2+)</name>
        <dbReference type="ChEBI" id="CHEBI:29105"/>
    </ligand>
</feature>
<dbReference type="NCBIfam" id="TIGR00344">
    <property type="entry name" value="alaS"/>
    <property type="match status" value="1"/>
</dbReference>
<comment type="catalytic activity">
    <reaction evidence="13 14">
        <text>tRNA(Ala) + L-alanine + ATP = L-alanyl-tRNA(Ala) + AMP + diphosphate</text>
        <dbReference type="Rhea" id="RHEA:12540"/>
        <dbReference type="Rhea" id="RHEA-COMP:9657"/>
        <dbReference type="Rhea" id="RHEA-COMP:9923"/>
        <dbReference type="ChEBI" id="CHEBI:30616"/>
        <dbReference type="ChEBI" id="CHEBI:33019"/>
        <dbReference type="ChEBI" id="CHEBI:57972"/>
        <dbReference type="ChEBI" id="CHEBI:78442"/>
        <dbReference type="ChEBI" id="CHEBI:78497"/>
        <dbReference type="ChEBI" id="CHEBI:456215"/>
        <dbReference type="EC" id="6.1.1.7"/>
    </reaction>
</comment>
<comment type="function">
    <text evidence="12 14">Catalyzes the attachment of alanine to tRNA(Ala) in a two-step reaction: alanine is first activated by ATP to form Ala-AMP and then transferred to the acceptor end of tRNA(Ala). Also edits incorrectly charged Ser-tRNA(Ala) and Gly-tRNA(Ala) via its editing domain.</text>
</comment>
<dbReference type="PANTHER" id="PTHR11777">
    <property type="entry name" value="ALANYL-TRNA SYNTHETASE"/>
    <property type="match status" value="1"/>
</dbReference>
<dbReference type="Gene3D" id="3.30.54.20">
    <property type="match status" value="1"/>
</dbReference>
<evidence type="ECO:0000313" key="20">
    <source>
        <dbReference type="Proteomes" id="UP000249343"/>
    </source>
</evidence>
<keyword evidence="10 14" id="KW-0648">Protein biosynthesis</keyword>
<dbReference type="InterPro" id="IPR023033">
    <property type="entry name" value="Ala_tRNA_ligase_euk/bac"/>
</dbReference>
<dbReference type="InterPro" id="IPR018165">
    <property type="entry name" value="Ala-tRNA-synth_IIc_core"/>
</dbReference>
<comment type="subcellular location">
    <subcellularLocation>
        <location evidence="14">Cytoplasm</location>
    </subcellularLocation>
</comment>
<dbReference type="Proteomes" id="UP000249343">
    <property type="component" value="Unassembled WGS sequence"/>
</dbReference>
<evidence type="ECO:0000256" key="7">
    <source>
        <dbReference type="ARBA" id="ARBA00022833"/>
    </source>
</evidence>
<dbReference type="GO" id="GO:0005829">
    <property type="term" value="C:cytosol"/>
    <property type="evidence" value="ECO:0007669"/>
    <property type="project" value="TreeGrafter"/>
</dbReference>
<dbReference type="AlphaFoldDB" id="A0A139JQS3"/>
<accession>A0A139JQS3</accession>
<dbReference type="GO" id="GO:0002161">
    <property type="term" value="F:aminoacyl-tRNA deacylase activity"/>
    <property type="evidence" value="ECO:0007669"/>
    <property type="project" value="TreeGrafter"/>
</dbReference>
<dbReference type="HAMAP" id="MF_00036_B">
    <property type="entry name" value="Ala_tRNA_synth_B"/>
    <property type="match status" value="1"/>
</dbReference>
<dbReference type="Proteomes" id="UP000070069">
    <property type="component" value="Unassembled WGS sequence"/>
</dbReference>
<feature type="binding site" evidence="14">
    <location>
        <position position="655"/>
    </location>
    <ligand>
        <name>Zn(2+)</name>
        <dbReference type="ChEBI" id="CHEBI:29105"/>
    </ligand>
</feature>
<dbReference type="PANTHER" id="PTHR11777:SF9">
    <property type="entry name" value="ALANINE--TRNA LIGASE, CYTOPLASMIC"/>
    <property type="match status" value="1"/>
</dbReference>
<proteinExistence type="inferred from homology"/>
<dbReference type="SUPFAM" id="SSF101353">
    <property type="entry name" value="Putative anticodon-binding domain of alanyl-tRNA synthetase (AlaRS)"/>
    <property type="match status" value="1"/>
</dbReference>
<dbReference type="FunFam" id="3.30.930.10:FF:000046">
    <property type="entry name" value="Alanine--tRNA ligase"/>
    <property type="match status" value="1"/>
</dbReference>
<evidence type="ECO:0000256" key="3">
    <source>
        <dbReference type="ARBA" id="ARBA00022555"/>
    </source>
</evidence>
<feature type="binding site" evidence="14">
    <location>
        <position position="651"/>
    </location>
    <ligand>
        <name>Zn(2+)</name>
        <dbReference type="ChEBI" id="CHEBI:29105"/>
    </ligand>
</feature>
<evidence type="ECO:0000256" key="4">
    <source>
        <dbReference type="ARBA" id="ARBA00022598"/>
    </source>
</evidence>
<keyword evidence="20" id="KW-1185">Reference proteome</keyword>
<dbReference type="EMBL" id="JHUK01000002">
    <property type="protein sequence ID" value="RAM57878.1"/>
    <property type="molecule type" value="Genomic_DNA"/>
</dbReference>
<keyword evidence="5 14" id="KW-0479">Metal-binding</keyword>
<dbReference type="PRINTS" id="PR00980">
    <property type="entry name" value="TRNASYNTHALA"/>
</dbReference>
<dbReference type="CDD" id="cd00673">
    <property type="entry name" value="AlaRS_core"/>
    <property type="match status" value="1"/>
</dbReference>
<feature type="coiled-coil region" evidence="15">
    <location>
        <begin position="746"/>
        <end position="773"/>
    </location>
</feature>
<dbReference type="InterPro" id="IPR002318">
    <property type="entry name" value="Ala-tRNA-lgiase_IIc"/>
</dbReference>
<evidence type="ECO:0000313" key="18">
    <source>
        <dbReference type="EMBL" id="RAM57878.1"/>
    </source>
</evidence>
<feature type="binding site" evidence="14">
    <location>
        <position position="541"/>
    </location>
    <ligand>
        <name>Zn(2+)</name>
        <dbReference type="ChEBI" id="CHEBI:29105"/>
    </ligand>
</feature>
<keyword evidence="2 14" id="KW-0963">Cytoplasm</keyword>
<dbReference type="GO" id="GO:0004813">
    <property type="term" value="F:alanine-tRNA ligase activity"/>
    <property type="evidence" value="ECO:0007669"/>
    <property type="project" value="UniProtKB-UniRule"/>
</dbReference>
<keyword evidence="11 14" id="KW-0030">Aminoacyl-tRNA synthetase</keyword>
<dbReference type="Pfam" id="PF01411">
    <property type="entry name" value="tRNA-synt_2c"/>
    <property type="match status" value="1"/>
</dbReference>
<dbReference type="RefSeq" id="WP_066540045.1">
    <property type="nucleotide sequence ID" value="NZ_JHUK01000002.1"/>
</dbReference>
<evidence type="ECO:0000256" key="1">
    <source>
        <dbReference type="ARBA" id="ARBA00008226"/>
    </source>
</evidence>
<dbReference type="GO" id="GO:0005524">
    <property type="term" value="F:ATP binding"/>
    <property type="evidence" value="ECO:0007669"/>
    <property type="project" value="UniProtKB-UniRule"/>
</dbReference>
<keyword evidence="15" id="KW-0175">Coiled coil</keyword>
<protein>
    <recommendedName>
        <fullName evidence="14">Alanine--tRNA ligase</fullName>
        <ecNumber evidence="14">6.1.1.7</ecNumber>
    </recommendedName>
    <alternativeName>
        <fullName evidence="14">Alanyl-tRNA synthetase</fullName>
        <shortName evidence="14">AlaRS</shortName>
    </alternativeName>
</protein>
<comment type="cofactor">
    <cofactor evidence="14">
        <name>Zn(2+)</name>
        <dbReference type="ChEBI" id="CHEBI:29105"/>
    </cofactor>
    <text evidence="14">Binds 1 zinc ion per subunit.</text>
</comment>
<dbReference type="Pfam" id="PF07973">
    <property type="entry name" value="tRNA_SAD"/>
    <property type="match status" value="1"/>
</dbReference>
<dbReference type="OrthoDB" id="9803884at2"/>
<dbReference type="EC" id="6.1.1.7" evidence="14"/>
<evidence type="ECO:0000256" key="15">
    <source>
        <dbReference type="SAM" id="Coils"/>
    </source>
</evidence>
<dbReference type="InterPro" id="IPR045864">
    <property type="entry name" value="aa-tRNA-synth_II/BPL/LPL"/>
</dbReference>
<evidence type="ECO:0000256" key="10">
    <source>
        <dbReference type="ARBA" id="ARBA00022917"/>
    </source>
</evidence>
<keyword evidence="9 14" id="KW-0694">RNA-binding</keyword>
<evidence type="ECO:0000256" key="9">
    <source>
        <dbReference type="ARBA" id="ARBA00022884"/>
    </source>
</evidence>
<sequence length="885" mass="104528">MKILTSDQIRKIWIDFFVKNKHHKENSFSLIPKYDSSLLWINAGITPLKKYFSGIEKVSFRKIVNIQKCLRTNDIDNIGNTAIHHTFFEMMGNFSIGDYFKKEAIDFAYELLVSKKWFSIPLEKLYITYFIDDQETYFLWLKKGVNKKNLIPLKTNFWNIGEGPCGPCTEIFFDRGSKYDHREHELIYEGITNNRFIEIWNIVFSQYNCTNSYIQKDYKELPNKNIDTGAGLERLSCIFQKTDTNFETDLFFPIIRQISLLSNCKYEGQKTFKIIADHIKALVFCINDGAIFSNLGRGYVLKRILRRAFQNGKKIGFTEPFLFKLVASVINTMKNAYSELQEKEKLIKEIIQEEEKKFLFHLQNSEKMFFKLVKNNELSGENFFKLYDTFGFPKEDILEFSENNNIKTDLIGFEFFLKKQRDLSRNLIKENKNNFSLKENFLFSNWEFKSEFIGYDQFETKTKVLKVCEKGIILKKTPFYAMMGGQTSDEGTINGIFVQKVIKLSNGIFVHKVEEKNIFYEGQEVFAKIDIQKRLKKSINHTATHLLLESLKIILGKHVQQQGSFIDNEILRFDFNHYKILSFEELIQIEDQINLWINKNYSVLIKKVLFKDLKKINNNIINNENFFKNKDFYNQEFVRIVSISNISSQLCGGTHVSNTKKIQKFAIVNYKIIGSGIHRIEASTGENIKDILIQKIESFYLEKKQILKKIQKIKDFVLEKNNFIFYENIEFDDNLSDSVPNSYRYIQNYKSNLIILRKKLVKLEKEFLKIKNKEILEQVSKLIPSQIEKEMLIFIKKKDFDNHMLKTVLEYLFNKLSINFLCLCQKREKKLFFICKSKTINIEKFMKKIKNDFNVKGGGNLNFCQGIIEDCTKINEFLSFWRNFL</sequence>
<dbReference type="Gene3D" id="2.40.30.130">
    <property type="match status" value="1"/>
</dbReference>
<dbReference type="InterPro" id="IPR018162">
    <property type="entry name" value="Ala-tRNA-ligase_IIc_anticod-bd"/>
</dbReference>
<reference evidence="18 20" key="1">
    <citation type="submission" date="2014-04" db="EMBL/GenBank/DDBJ databases">
        <title>Genome study of Napier grass stunt phytoplasma.</title>
        <authorList>
            <person name="Kawicha P."/>
            <person name="Dickinson M."/>
            <person name="Hodgetts J."/>
        </authorList>
    </citation>
    <scope>NUCLEOTIDE SEQUENCE [LARGE SCALE GENOMIC DNA]</scope>
    <source>
        <strain evidence="18 20">NGS-S10</strain>
    </source>
</reference>
<dbReference type="InterPro" id="IPR018163">
    <property type="entry name" value="Thr/Ala-tRNA-synth_IIc_edit"/>
</dbReference>
<dbReference type="PROSITE" id="PS50860">
    <property type="entry name" value="AA_TRNA_LIGASE_II_ALA"/>
    <property type="match status" value="1"/>
</dbReference>
<dbReference type="GO" id="GO:0008270">
    <property type="term" value="F:zinc ion binding"/>
    <property type="evidence" value="ECO:0007669"/>
    <property type="project" value="UniProtKB-UniRule"/>
</dbReference>
<name>A0A139JQS3_9MOLU</name>
<dbReference type="FunFam" id="3.30.980.10:FF:000004">
    <property type="entry name" value="Alanine--tRNA ligase, cytoplasmic"/>
    <property type="match status" value="1"/>
</dbReference>
<gene>
    <name evidence="14 17" type="primary">alaS</name>
    <name evidence="17" type="ORF">AXA84_0137</name>
    <name evidence="18" type="ORF">DH96_00985</name>
</gene>
<evidence type="ECO:0000256" key="11">
    <source>
        <dbReference type="ARBA" id="ARBA00023146"/>
    </source>
</evidence>
<evidence type="ECO:0000256" key="12">
    <source>
        <dbReference type="ARBA" id="ARBA00024779"/>
    </source>
</evidence>
<dbReference type="GO" id="GO:0000049">
    <property type="term" value="F:tRNA binding"/>
    <property type="evidence" value="ECO:0007669"/>
    <property type="project" value="UniProtKB-KW"/>
</dbReference>
<reference evidence="17 19" key="2">
    <citation type="submission" date="2016-02" db="EMBL/GenBank/DDBJ databases">
        <title>A draft genome sequence of Candidatus Phytoplasma oryzae strain Mbita1, the causative agent of Napier Grass stunt disease in Kenya.</title>
        <authorList>
            <person name="Fischer A."/>
            <person name="Santa-Cruz I."/>
            <person name="Wambua L."/>
            <person name="Olds C."/>
            <person name="Midega C."/>
            <person name="Dickinson M."/>
            <person name="Kawicha P."/>
            <person name="Khan Z."/>
            <person name="Masiga D."/>
            <person name="Jores J."/>
            <person name="Bernd S."/>
        </authorList>
    </citation>
    <scope>NUCLEOTIDE SEQUENCE [LARGE SCALE GENOMIC DNA]</scope>
    <source>
        <strain evidence="17">Mbita1</strain>
    </source>
</reference>
<dbReference type="Gene3D" id="3.30.930.10">
    <property type="entry name" value="Bira Bifunctional Protein, Domain 2"/>
    <property type="match status" value="1"/>
</dbReference>
<dbReference type="InterPro" id="IPR009000">
    <property type="entry name" value="Transl_B-barrel_sf"/>
</dbReference>
<evidence type="ECO:0000256" key="8">
    <source>
        <dbReference type="ARBA" id="ARBA00022840"/>
    </source>
</evidence>
<keyword evidence="6 14" id="KW-0547">Nucleotide-binding</keyword>
<dbReference type="PATRIC" id="fig|203274.3.peg.242"/>
<dbReference type="SMART" id="SM00863">
    <property type="entry name" value="tRNA_SAD"/>
    <property type="match status" value="1"/>
</dbReference>
<evidence type="ECO:0000313" key="17">
    <source>
        <dbReference type="EMBL" id="KXT29323.1"/>
    </source>
</evidence>
<evidence type="ECO:0000256" key="6">
    <source>
        <dbReference type="ARBA" id="ARBA00022741"/>
    </source>
</evidence>
<feature type="domain" description="Alanyl-transfer RNA synthetases family profile" evidence="16">
    <location>
        <begin position="4"/>
        <end position="694"/>
    </location>
</feature>
<dbReference type="InterPro" id="IPR012947">
    <property type="entry name" value="tRNA_SAD"/>
</dbReference>
<comment type="domain">
    <text evidence="14">Consists of three domains; the N-terminal catalytic domain, the editing domain and the C-terminal C-Ala domain. The editing domain removes incorrectly charged amino acids, while the C-Ala domain, along with tRNA(Ala), serves as a bridge to cooperatively bring together the editing and aminoacylation centers thus stimulating deacylation of misacylated tRNAs.</text>
</comment>